<dbReference type="AlphaFoldDB" id="A0A2S2PD34"/>
<evidence type="ECO:0000256" key="1">
    <source>
        <dbReference type="SAM" id="MobiDB-lite"/>
    </source>
</evidence>
<feature type="region of interest" description="Disordered" evidence="1">
    <location>
        <begin position="1"/>
        <end position="26"/>
    </location>
</feature>
<name>A0A2S2PD34_SCHGA</name>
<gene>
    <name evidence="2" type="ORF">g.139951</name>
</gene>
<dbReference type="EMBL" id="GGMR01014237">
    <property type="protein sequence ID" value="MBY26856.1"/>
    <property type="molecule type" value="Transcribed_RNA"/>
</dbReference>
<organism evidence="2">
    <name type="scientific">Schizaphis graminum</name>
    <name type="common">Green bug aphid</name>
    <dbReference type="NCBI Taxonomy" id="13262"/>
    <lineage>
        <taxon>Eukaryota</taxon>
        <taxon>Metazoa</taxon>
        <taxon>Ecdysozoa</taxon>
        <taxon>Arthropoda</taxon>
        <taxon>Hexapoda</taxon>
        <taxon>Insecta</taxon>
        <taxon>Pterygota</taxon>
        <taxon>Neoptera</taxon>
        <taxon>Paraneoptera</taxon>
        <taxon>Hemiptera</taxon>
        <taxon>Sternorrhyncha</taxon>
        <taxon>Aphidomorpha</taxon>
        <taxon>Aphidoidea</taxon>
        <taxon>Aphididae</taxon>
        <taxon>Aphidini</taxon>
        <taxon>Schizaphis</taxon>
    </lineage>
</organism>
<proteinExistence type="predicted"/>
<accession>A0A2S2PD34</accession>
<reference evidence="2" key="1">
    <citation type="submission" date="2018-04" db="EMBL/GenBank/DDBJ databases">
        <title>Transcriptome of Schizaphis graminum biotype I.</title>
        <authorList>
            <person name="Scully E.D."/>
            <person name="Geib S.M."/>
            <person name="Palmer N.A."/>
            <person name="Koch K."/>
            <person name="Bradshaw J."/>
            <person name="Heng-Moss T."/>
            <person name="Sarath G."/>
        </authorList>
    </citation>
    <scope>NUCLEOTIDE SEQUENCE</scope>
</reference>
<evidence type="ECO:0000313" key="2">
    <source>
        <dbReference type="EMBL" id="MBY26856.1"/>
    </source>
</evidence>
<sequence>MVKRRAENKMKTEHSDDKRSKRQSGEKSDMVTLRNIIYDYDVIDIIFYRDVLKTKLLYLRKQFINYGVQYMNYIHPLTQLKFSTEHIKEFKPNQNYRLLHLYNSNMLFEIQRLLHLNKSKAFKFCKTLVTSSLTMLCDINLIENLIDNNFQEARIYGSINRCTCCSFYHDIIYTEDSVKDFKRRYPLLTIEQCKQIINTCLIKKIFH</sequence>
<protein>
    <submittedName>
        <fullName evidence="2">Uncharacterized protein</fullName>
    </submittedName>
</protein>